<dbReference type="PROSITE" id="PS51085">
    <property type="entry name" value="2FE2S_FER_2"/>
    <property type="match status" value="1"/>
</dbReference>
<organism evidence="8 9">
    <name type="scientific">Methylococcus geothermalis</name>
    <dbReference type="NCBI Taxonomy" id="2681310"/>
    <lineage>
        <taxon>Bacteria</taxon>
        <taxon>Pseudomonadati</taxon>
        <taxon>Pseudomonadota</taxon>
        <taxon>Gammaproteobacteria</taxon>
        <taxon>Methylococcales</taxon>
        <taxon>Methylococcaceae</taxon>
        <taxon>Methylococcus</taxon>
    </lineage>
</organism>
<dbReference type="GO" id="GO:0051537">
    <property type="term" value="F:2 iron, 2 sulfur cluster binding"/>
    <property type="evidence" value="ECO:0007669"/>
    <property type="project" value="UniProtKB-KW"/>
</dbReference>
<name>A0A858Q6C9_9GAMM</name>
<dbReference type="GO" id="GO:0009055">
    <property type="term" value="F:electron transfer activity"/>
    <property type="evidence" value="ECO:0007669"/>
    <property type="project" value="TreeGrafter"/>
</dbReference>
<evidence type="ECO:0000256" key="2">
    <source>
        <dbReference type="ARBA" id="ARBA00022714"/>
    </source>
</evidence>
<dbReference type="Pfam" id="PF00111">
    <property type="entry name" value="Fer2"/>
    <property type="match status" value="1"/>
</dbReference>
<dbReference type="EMBL" id="CP046565">
    <property type="protein sequence ID" value="QJD29377.1"/>
    <property type="molecule type" value="Genomic_DNA"/>
</dbReference>
<proteinExistence type="inferred from homology"/>
<dbReference type="CDD" id="cd00207">
    <property type="entry name" value="fer2"/>
    <property type="match status" value="1"/>
</dbReference>
<dbReference type="Gene3D" id="3.10.20.30">
    <property type="match status" value="1"/>
</dbReference>
<dbReference type="SUPFAM" id="SSF54292">
    <property type="entry name" value="2Fe-2S ferredoxin-like"/>
    <property type="match status" value="1"/>
</dbReference>
<dbReference type="GO" id="GO:0140647">
    <property type="term" value="P:P450-containing electron transport chain"/>
    <property type="evidence" value="ECO:0007669"/>
    <property type="project" value="InterPro"/>
</dbReference>
<keyword evidence="5" id="KW-0411">Iron-sulfur</keyword>
<evidence type="ECO:0000256" key="1">
    <source>
        <dbReference type="ARBA" id="ARBA00010914"/>
    </source>
</evidence>
<reference evidence="9" key="1">
    <citation type="submission" date="2019-12" db="EMBL/GenBank/DDBJ databases">
        <authorList>
            <person name="Awala S.I."/>
            <person name="Rhee S.K."/>
        </authorList>
    </citation>
    <scope>NUCLEOTIDE SEQUENCE [LARGE SCALE GENOMIC DNA]</scope>
    <source>
        <strain evidence="9">IM1</strain>
    </source>
</reference>
<accession>A0A858Q6C9</accession>
<dbReference type="PANTHER" id="PTHR23426:SF65">
    <property type="entry name" value="FERREDOXIN-2, MITOCHONDRIAL"/>
    <property type="match status" value="1"/>
</dbReference>
<comment type="similarity">
    <text evidence="1">Belongs to the adrenodoxin/putidaredoxin family.</text>
</comment>
<feature type="domain" description="2Fe-2S ferredoxin-type" evidence="7">
    <location>
        <begin position="13"/>
        <end position="111"/>
    </location>
</feature>
<evidence type="ECO:0000259" key="7">
    <source>
        <dbReference type="PROSITE" id="PS51085"/>
    </source>
</evidence>
<dbReference type="PANTHER" id="PTHR23426">
    <property type="entry name" value="FERREDOXIN/ADRENODOXIN"/>
    <property type="match status" value="1"/>
</dbReference>
<dbReference type="KEGG" id="metu:GNH96_04950"/>
<dbReference type="AlphaFoldDB" id="A0A858Q6C9"/>
<evidence type="ECO:0000256" key="6">
    <source>
        <dbReference type="ARBA" id="ARBA00034078"/>
    </source>
</evidence>
<evidence type="ECO:0000313" key="8">
    <source>
        <dbReference type="EMBL" id="QJD29377.1"/>
    </source>
</evidence>
<keyword evidence="9" id="KW-1185">Reference proteome</keyword>
<dbReference type="Proteomes" id="UP000503004">
    <property type="component" value="Chromosome"/>
</dbReference>
<evidence type="ECO:0000256" key="5">
    <source>
        <dbReference type="ARBA" id="ARBA00023014"/>
    </source>
</evidence>
<protein>
    <submittedName>
        <fullName evidence="8">2Fe-2S iron-sulfur cluster binding domain-containing protein</fullName>
    </submittedName>
</protein>
<dbReference type="InterPro" id="IPR012675">
    <property type="entry name" value="Beta-grasp_dom_sf"/>
</dbReference>
<evidence type="ECO:0000256" key="4">
    <source>
        <dbReference type="ARBA" id="ARBA00023004"/>
    </source>
</evidence>
<comment type="cofactor">
    <cofactor evidence="6">
        <name>[2Fe-2S] cluster</name>
        <dbReference type="ChEBI" id="CHEBI:190135"/>
    </cofactor>
</comment>
<sequence length="116" mass="12507">MSGYLRTGTRRNAKVCVTVLPSGKTVRISSGSRLLDAVLLTGEAIVHKCGGHARCGECHVLVRNGGRGLSKIRPDEREKLDNIRGTETLSRLSCQAVLGSREITIELLTQNRGSPP</sequence>
<evidence type="ECO:0000313" key="9">
    <source>
        <dbReference type="Proteomes" id="UP000503004"/>
    </source>
</evidence>
<dbReference type="InterPro" id="IPR001041">
    <property type="entry name" value="2Fe-2S_ferredoxin-type"/>
</dbReference>
<keyword evidence="4" id="KW-0408">Iron</keyword>
<gene>
    <name evidence="8" type="ORF">GNH96_04950</name>
</gene>
<keyword evidence="2" id="KW-0001">2Fe-2S</keyword>
<dbReference type="GO" id="GO:0046872">
    <property type="term" value="F:metal ion binding"/>
    <property type="evidence" value="ECO:0007669"/>
    <property type="project" value="UniProtKB-KW"/>
</dbReference>
<dbReference type="InterPro" id="IPR001055">
    <property type="entry name" value="Adrenodoxin-like"/>
</dbReference>
<keyword evidence="3" id="KW-0479">Metal-binding</keyword>
<evidence type="ECO:0000256" key="3">
    <source>
        <dbReference type="ARBA" id="ARBA00022723"/>
    </source>
</evidence>
<dbReference type="InterPro" id="IPR036010">
    <property type="entry name" value="2Fe-2S_ferredoxin-like_sf"/>
</dbReference>